<dbReference type="PROSITE" id="PS51257">
    <property type="entry name" value="PROKAR_LIPOPROTEIN"/>
    <property type="match status" value="1"/>
</dbReference>
<dbReference type="KEGG" id="dfo:Dform_01284"/>
<dbReference type="GO" id="GO:0009055">
    <property type="term" value="F:electron transfer activity"/>
    <property type="evidence" value="ECO:0007669"/>
    <property type="project" value="InterPro"/>
</dbReference>
<reference evidence="9" key="1">
    <citation type="submission" date="2016-11" db="EMBL/GenBank/DDBJ databases">
        <title>Dehalogenimonas formicexedens sp. nov., a chlorinated alkane respiring bacterium isolated from contaminated groundwater.</title>
        <authorList>
            <person name="Key T.A."/>
            <person name="Bowman K.S."/>
            <person name="Lee I."/>
            <person name="Chun J."/>
            <person name="Albuquerque L."/>
            <person name="da Costa M.S."/>
            <person name="Rainey F.A."/>
            <person name="Moe W.M."/>
        </authorList>
    </citation>
    <scope>NUCLEOTIDE SEQUENCE [LARGE SCALE GENOMIC DNA]</scope>
    <source>
        <strain evidence="9">NSZ-14</strain>
    </source>
</reference>
<evidence type="ECO:0000256" key="5">
    <source>
        <dbReference type="SAM" id="MobiDB-lite"/>
    </source>
</evidence>
<evidence type="ECO:0000256" key="1">
    <source>
        <dbReference type="ARBA" id="ARBA00022617"/>
    </source>
</evidence>
<organism evidence="8 9">
    <name type="scientific">Dehalogenimonas formicexedens</name>
    <dbReference type="NCBI Taxonomy" id="1839801"/>
    <lineage>
        <taxon>Bacteria</taxon>
        <taxon>Bacillati</taxon>
        <taxon>Chloroflexota</taxon>
        <taxon>Dehalococcoidia</taxon>
        <taxon>Dehalococcoidales</taxon>
        <taxon>Dehalococcoidaceae</taxon>
        <taxon>Dehalogenimonas</taxon>
    </lineage>
</organism>
<gene>
    <name evidence="8" type="ORF">Dform_01284</name>
</gene>
<keyword evidence="1 4" id="KW-0349">Heme</keyword>
<dbReference type="SUPFAM" id="SSF46626">
    <property type="entry name" value="Cytochrome c"/>
    <property type="match status" value="1"/>
</dbReference>
<dbReference type="OrthoDB" id="166320at2"/>
<dbReference type="PROSITE" id="PS51007">
    <property type="entry name" value="CYTC"/>
    <property type="match status" value="1"/>
</dbReference>
<proteinExistence type="predicted"/>
<evidence type="ECO:0000256" key="3">
    <source>
        <dbReference type="ARBA" id="ARBA00023004"/>
    </source>
</evidence>
<evidence type="ECO:0000313" key="8">
    <source>
        <dbReference type="EMBL" id="APV44612.1"/>
    </source>
</evidence>
<feature type="domain" description="Cytochrome c" evidence="7">
    <location>
        <begin position="47"/>
        <end position="126"/>
    </location>
</feature>
<keyword evidence="2 4" id="KW-0479">Metal-binding</keyword>
<evidence type="ECO:0000256" key="6">
    <source>
        <dbReference type="SAM" id="SignalP"/>
    </source>
</evidence>
<feature type="signal peptide" evidence="6">
    <location>
        <begin position="1"/>
        <end position="26"/>
    </location>
</feature>
<keyword evidence="6" id="KW-0732">Signal</keyword>
<dbReference type="STRING" id="1839801.Dform_01284"/>
<keyword evidence="3 4" id="KW-0408">Iron</keyword>
<dbReference type="RefSeq" id="WP_076004278.1">
    <property type="nucleotide sequence ID" value="NZ_CP018258.1"/>
</dbReference>
<keyword evidence="9" id="KW-1185">Reference proteome</keyword>
<evidence type="ECO:0000256" key="4">
    <source>
        <dbReference type="PROSITE-ProRule" id="PRU00433"/>
    </source>
</evidence>
<feature type="chain" id="PRO_5012026483" description="Cytochrome c domain-containing protein" evidence="6">
    <location>
        <begin position="27"/>
        <end position="126"/>
    </location>
</feature>
<dbReference type="InterPro" id="IPR036909">
    <property type="entry name" value="Cyt_c-like_dom_sf"/>
</dbReference>
<accession>A0A1P8F886</accession>
<feature type="compositionally biased region" description="Low complexity" evidence="5">
    <location>
        <begin position="32"/>
        <end position="49"/>
    </location>
</feature>
<evidence type="ECO:0000313" key="9">
    <source>
        <dbReference type="Proteomes" id="UP000185934"/>
    </source>
</evidence>
<dbReference type="GO" id="GO:0020037">
    <property type="term" value="F:heme binding"/>
    <property type="evidence" value="ECO:0007669"/>
    <property type="project" value="InterPro"/>
</dbReference>
<sequence length="126" mass="12826">MRITRKFVVCSVLVIISVLASTTLIACGGGTTSTTTTNPPTTTTAPPTTSPGAALYKASCAVCHGENRQGVTSGTTVIGPAVLVTSPTITKFTTEASLATFIAGHQTGKNLTADQNTQIAQFLKAP</sequence>
<dbReference type="EMBL" id="CP018258">
    <property type="protein sequence ID" value="APV44612.1"/>
    <property type="molecule type" value="Genomic_DNA"/>
</dbReference>
<dbReference type="InterPro" id="IPR009056">
    <property type="entry name" value="Cyt_c-like_dom"/>
</dbReference>
<dbReference type="Gene3D" id="1.10.760.10">
    <property type="entry name" value="Cytochrome c-like domain"/>
    <property type="match status" value="1"/>
</dbReference>
<dbReference type="AlphaFoldDB" id="A0A1P8F886"/>
<feature type="region of interest" description="Disordered" evidence="5">
    <location>
        <begin position="30"/>
        <end position="49"/>
    </location>
</feature>
<evidence type="ECO:0000259" key="7">
    <source>
        <dbReference type="PROSITE" id="PS51007"/>
    </source>
</evidence>
<dbReference type="GO" id="GO:0046872">
    <property type="term" value="F:metal ion binding"/>
    <property type="evidence" value="ECO:0007669"/>
    <property type="project" value="UniProtKB-KW"/>
</dbReference>
<name>A0A1P8F886_9CHLR</name>
<dbReference type="Proteomes" id="UP000185934">
    <property type="component" value="Chromosome"/>
</dbReference>
<evidence type="ECO:0000256" key="2">
    <source>
        <dbReference type="ARBA" id="ARBA00022723"/>
    </source>
</evidence>
<protein>
    <recommendedName>
        <fullName evidence="7">Cytochrome c domain-containing protein</fullName>
    </recommendedName>
</protein>
<dbReference type="Pfam" id="PF00034">
    <property type="entry name" value="Cytochrom_C"/>
    <property type="match status" value="1"/>
</dbReference>